<proteinExistence type="predicted"/>
<dbReference type="STRING" id="1817863.A2Y62_01745"/>
<name>A0A1F5VF40_9BACT</name>
<protein>
    <recommendedName>
        <fullName evidence="3">Four helix bundle protein</fullName>
    </recommendedName>
</protein>
<dbReference type="AlphaFoldDB" id="A0A1F5VF40"/>
<organism evidence="1 2">
    <name type="scientific">Candidatus Fischerbacteria bacterium RBG_13_37_8</name>
    <dbReference type="NCBI Taxonomy" id="1817863"/>
    <lineage>
        <taxon>Bacteria</taxon>
        <taxon>Candidatus Fischeribacteriota</taxon>
    </lineage>
</organism>
<dbReference type="Proteomes" id="UP000178943">
    <property type="component" value="Unassembled WGS sequence"/>
</dbReference>
<evidence type="ECO:0000313" key="2">
    <source>
        <dbReference type="Proteomes" id="UP000178943"/>
    </source>
</evidence>
<dbReference type="Pfam" id="PF05635">
    <property type="entry name" value="23S_rRNA_IVP"/>
    <property type="match status" value="1"/>
</dbReference>
<dbReference type="Gene3D" id="1.20.1440.60">
    <property type="entry name" value="23S rRNA-intervening sequence"/>
    <property type="match status" value="1"/>
</dbReference>
<gene>
    <name evidence="1" type="ORF">A2Y62_01745</name>
</gene>
<reference evidence="1 2" key="1">
    <citation type="journal article" date="2016" name="Nat. Commun.">
        <title>Thousands of microbial genomes shed light on interconnected biogeochemical processes in an aquifer system.</title>
        <authorList>
            <person name="Anantharaman K."/>
            <person name="Brown C.T."/>
            <person name="Hug L.A."/>
            <person name="Sharon I."/>
            <person name="Castelle C.J."/>
            <person name="Probst A.J."/>
            <person name="Thomas B.C."/>
            <person name="Singh A."/>
            <person name="Wilkins M.J."/>
            <person name="Karaoz U."/>
            <person name="Brodie E.L."/>
            <person name="Williams K.H."/>
            <person name="Hubbard S.S."/>
            <person name="Banfield J.F."/>
        </authorList>
    </citation>
    <scope>NUCLEOTIDE SEQUENCE [LARGE SCALE GENOMIC DNA]</scope>
</reference>
<dbReference type="InterPro" id="IPR036583">
    <property type="entry name" value="23S_rRNA_IVS_sf"/>
</dbReference>
<accession>A0A1F5VF40</accession>
<dbReference type="NCBIfam" id="TIGR02436">
    <property type="entry name" value="four helix bundle protein"/>
    <property type="match status" value="1"/>
</dbReference>
<evidence type="ECO:0000313" key="1">
    <source>
        <dbReference type="EMBL" id="OGF61531.1"/>
    </source>
</evidence>
<dbReference type="SUPFAM" id="SSF158446">
    <property type="entry name" value="IVS-encoded protein-like"/>
    <property type="match status" value="1"/>
</dbReference>
<evidence type="ECO:0008006" key="3">
    <source>
        <dbReference type="Google" id="ProtNLM"/>
    </source>
</evidence>
<dbReference type="EMBL" id="MFGW01000193">
    <property type="protein sequence ID" value="OGF61531.1"/>
    <property type="molecule type" value="Genomic_DNA"/>
</dbReference>
<comment type="caution">
    <text evidence="1">The sequence shown here is derived from an EMBL/GenBank/DDBJ whole genome shotgun (WGS) entry which is preliminary data.</text>
</comment>
<dbReference type="InterPro" id="IPR012657">
    <property type="entry name" value="23S_rRNA-intervening_sequence"/>
</dbReference>
<sequence length="85" mass="9832">MSYIAEGYTRNNNREFVQYLFIAKASTADLLNHLYIAHDLAYLHEEDFIELTTDIKNIQRNISQLIKHLRASSSPVQPIPSNQIN</sequence>